<gene>
    <name evidence="1" type="ORF">FSB76_28895</name>
</gene>
<sequence length="119" mass="13972">MSYLVSCKNGYLEGIEPFSNHIRKNELYEKLCFLADQLSLDEFTGYLVEGQYFINLWTAIIILDRFRPKTSEKLIGLNNNKSIAEDCLETIEQYSARFKQDGQFDNYQKWILEIKSSHS</sequence>
<evidence type="ECO:0000313" key="2">
    <source>
        <dbReference type="Proteomes" id="UP000321362"/>
    </source>
</evidence>
<keyword evidence="2" id="KW-1185">Reference proteome</keyword>
<dbReference type="AlphaFoldDB" id="A0A5B8W8B2"/>
<reference evidence="1 2" key="1">
    <citation type="journal article" date="2013" name="J. Microbiol.">
        <title>Mucilaginibacter ginsenosidivorax sp. nov., with ginsenoside converting activity isolated from sediment.</title>
        <authorList>
            <person name="Kim J.K."/>
            <person name="Choi T.E."/>
            <person name="Liu Q.M."/>
            <person name="Park H.Y."/>
            <person name="Yi T.H."/>
            <person name="Yoon M.H."/>
            <person name="Kim S.C."/>
            <person name="Im W.T."/>
        </authorList>
    </citation>
    <scope>NUCLEOTIDE SEQUENCE [LARGE SCALE GENOMIC DNA]</scope>
    <source>
        <strain evidence="1 2">KHI28</strain>
    </source>
</reference>
<evidence type="ECO:0000313" key="1">
    <source>
        <dbReference type="EMBL" id="QEC79779.1"/>
    </source>
</evidence>
<dbReference type="OrthoDB" id="8684941at2"/>
<dbReference type="Proteomes" id="UP000321362">
    <property type="component" value="Chromosome"/>
</dbReference>
<dbReference type="RefSeq" id="WP_147059696.1">
    <property type="nucleotide sequence ID" value="NZ_CP042437.1"/>
</dbReference>
<dbReference type="KEGG" id="mgk:FSB76_28895"/>
<proteinExistence type="predicted"/>
<accession>A0A5B8W8B2</accession>
<organism evidence="1 2">
    <name type="scientific">Mucilaginibacter ginsenosidivorax</name>
    <dbReference type="NCBI Taxonomy" id="862126"/>
    <lineage>
        <taxon>Bacteria</taxon>
        <taxon>Pseudomonadati</taxon>
        <taxon>Bacteroidota</taxon>
        <taxon>Sphingobacteriia</taxon>
        <taxon>Sphingobacteriales</taxon>
        <taxon>Sphingobacteriaceae</taxon>
        <taxon>Mucilaginibacter</taxon>
    </lineage>
</organism>
<protein>
    <submittedName>
        <fullName evidence="1">Uncharacterized protein</fullName>
    </submittedName>
</protein>
<name>A0A5B8W8B2_9SPHI</name>
<dbReference type="EMBL" id="CP042437">
    <property type="protein sequence ID" value="QEC79779.1"/>
    <property type="molecule type" value="Genomic_DNA"/>
</dbReference>